<reference evidence="4" key="2">
    <citation type="submission" date="2020-09" db="EMBL/GenBank/DDBJ databases">
        <authorList>
            <person name="Sun Q."/>
            <person name="Zhou Y."/>
        </authorList>
    </citation>
    <scope>NUCLEOTIDE SEQUENCE</scope>
    <source>
        <strain evidence="4">CGMCC 1.14988</strain>
    </source>
</reference>
<feature type="region of interest" description="Disordered" evidence="2">
    <location>
        <begin position="318"/>
        <end position="352"/>
    </location>
</feature>
<evidence type="ECO:0000259" key="3">
    <source>
        <dbReference type="Pfam" id="PF00248"/>
    </source>
</evidence>
<dbReference type="Proteomes" id="UP000650511">
    <property type="component" value="Unassembled WGS sequence"/>
</dbReference>
<dbReference type="CDD" id="cd19081">
    <property type="entry name" value="AKR_AKR9C1"/>
    <property type="match status" value="1"/>
</dbReference>
<proteinExistence type="predicted"/>
<dbReference type="FunFam" id="3.20.20.100:FF:000004">
    <property type="entry name" value="Oxidoreductase, aldo/keto reductase"/>
    <property type="match status" value="1"/>
</dbReference>
<accession>A0A8J3AF81</accession>
<sequence>MEYRTLGRSGCVVSHLALGTMTFGQETDETGAHEQLDRYADAGGNLIDTADVYSGTVSEEIIGRWLADRPARVRDAMVIASKGRFPTGEDVNDLGLSARHLGRALDASLHRLGVDTIDLYQVHSFDPLTPIEETFRFLDDAVRAGKIRYVGLSNYTGWQLQKVVDRCEFRGWSVPVTLQPQYNLLVREIEWEIVPACEDNGLGLLPWSPLGGGWLTGKYSRDETPSGVTRLGEDPERGMEAYSRRSALDRTWDTIDVVRAIAEDRGVSMAQVALAWVAQRPMVTSVILGARTTEQLDDNLAAAGLRLDDDEMARLDGVSAPPVADYPYGAPGVAQRSRALPASAGSDGDGQD</sequence>
<dbReference type="Gene3D" id="3.20.20.100">
    <property type="entry name" value="NADP-dependent oxidoreductase domain"/>
    <property type="match status" value="1"/>
</dbReference>
<gene>
    <name evidence="4" type="ORF">GCM10011354_22270</name>
</gene>
<dbReference type="InterPro" id="IPR050523">
    <property type="entry name" value="AKR_Detox_Biosynth"/>
</dbReference>
<dbReference type="RefSeq" id="WP_130649204.1">
    <property type="nucleotide sequence ID" value="NZ_BMHA01000007.1"/>
</dbReference>
<dbReference type="PANTHER" id="PTHR43364">
    <property type="entry name" value="NADH-SPECIFIC METHYLGLYOXAL REDUCTASE-RELATED"/>
    <property type="match status" value="1"/>
</dbReference>
<dbReference type="InterPro" id="IPR023210">
    <property type="entry name" value="NADP_OxRdtase_dom"/>
</dbReference>
<keyword evidence="5" id="KW-1185">Reference proteome</keyword>
<dbReference type="Pfam" id="PF00248">
    <property type="entry name" value="Aldo_ket_red"/>
    <property type="match status" value="1"/>
</dbReference>
<dbReference type="GO" id="GO:0005829">
    <property type="term" value="C:cytosol"/>
    <property type="evidence" value="ECO:0007669"/>
    <property type="project" value="UniProtKB-ARBA"/>
</dbReference>
<dbReference type="OrthoDB" id="9768793at2"/>
<dbReference type="PANTHER" id="PTHR43364:SF4">
    <property type="entry name" value="NAD(P)-LINKED OXIDOREDUCTASE SUPERFAMILY PROTEIN"/>
    <property type="match status" value="1"/>
</dbReference>
<feature type="domain" description="NADP-dependent oxidoreductase" evidence="3">
    <location>
        <begin position="16"/>
        <end position="318"/>
    </location>
</feature>
<dbReference type="AlphaFoldDB" id="A0A8J3AF81"/>
<dbReference type="GO" id="GO:0016491">
    <property type="term" value="F:oxidoreductase activity"/>
    <property type="evidence" value="ECO:0007669"/>
    <property type="project" value="UniProtKB-KW"/>
</dbReference>
<evidence type="ECO:0000313" key="4">
    <source>
        <dbReference type="EMBL" id="GGI07073.1"/>
    </source>
</evidence>
<comment type="caution">
    <text evidence="4">The sequence shown here is derived from an EMBL/GenBank/DDBJ whole genome shotgun (WGS) entry which is preliminary data.</text>
</comment>
<dbReference type="InterPro" id="IPR018170">
    <property type="entry name" value="Aldo/ket_reductase_CS"/>
</dbReference>
<protein>
    <submittedName>
        <fullName evidence="4">Aldo/keto reductase</fullName>
    </submittedName>
</protein>
<dbReference type="EMBL" id="BMHA01000007">
    <property type="protein sequence ID" value="GGI07073.1"/>
    <property type="molecule type" value="Genomic_DNA"/>
</dbReference>
<evidence type="ECO:0000313" key="5">
    <source>
        <dbReference type="Proteomes" id="UP000650511"/>
    </source>
</evidence>
<name>A0A8J3AF81_9ACTN</name>
<dbReference type="PROSITE" id="PS00062">
    <property type="entry name" value="ALDOKETO_REDUCTASE_2"/>
    <property type="match status" value="1"/>
</dbReference>
<evidence type="ECO:0000256" key="2">
    <source>
        <dbReference type="SAM" id="MobiDB-lite"/>
    </source>
</evidence>
<keyword evidence="1" id="KW-0560">Oxidoreductase</keyword>
<dbReference type="SUPFAM" id="SSF51430">
    <property type="entry name" value="NAD(P)-linked oxidoreductase"/>
    <property type="match status" value="1"/>
</dbReference>
<dbReference type="InterPro" id="IPR036812">
    <property type="entry name" value="NAD(P)_OxRdtase_dom_sf"/>
</dbReference>
<organism evidence="4 5">
    <name type="scientific">Egicoccus halophilus</name>
    <dbReference type="NCBI Taxonomy" id="1670830"/>
    <lineage>
        <taxon>Bacteria</taxon>
        <taxon>Bacillati</taxon>
        <taxon>Actinomycetota</taxon>
        <taxon>Nitriliruptoria</taxon>
        <taxon>Egicoccales</taxon>
        <taxon>Egicoccaceae</taxon>
        <taxon>Egicoccus</taxon>
    </lineage>
</organism>
<evidence type="ECO:0000256" key="1">
    <source>
        <dbReference type="ARBA" id="ARBA00023002"/>
    </source>
</evidence>
<reference evidence="4" key="1">
    <citation type="journal article" date="2014" name="Int. J. Syst. Evol. Microbiol.">
        <title>Complete genome sequence of Corynebacterium casei LMG S-19264T (=DSM 44701T), isolated from a smear-ripened cheese.</title>
        <authorList>
            <consortium name="US DOE Joint Genome Institute (JGI-PGF)"/>
            <person name="Walter F."/>
            <person name="Albersmeier A."/>
            <person name="Kalinowski J."/>
            <person name="Ruckert C."/>
        </authorList>
    </citation>
    <scope>NUCLEOTIDE SEQUENCE</scope>
    <source>
        <strain evidence="4">CGMCC 1.14988</strain>
    </source>
</reference>